<feature type="signal peptide" evidence="1">
    <location>
        <begin position="1"/>
        <end position="27"/>
    </location>
</feature>
<evidence type="ECO:0008006" key="4">
    <source>
        <dbReference type="Google" id="ProtNLM"/>
    </source>
</evidence>
<evidence type="ECO:0000313" key="3">
    <source>
        <dbReference type="Proteomes" id="UP000235672"/>
    </source>
</evidence>
<evidence type="ECO:0000256" key="1">
    <source>
        <dbReference type="SAM" id="SignalP"/>
    </source>
</evidence>
<keyword evidence="3" id="KW-1185">Reference proteome</keyword>
<feature type="chain" id="PRO_5014342245" description="Biotrophy-associated secreted protein 2" evidence="1">
    <location>
        <begin position="28"/>
        <end position="123"/>
    </location>
</feature>
<proteinExistence type="predicted"/>
<evidence type="ECO:0000313" key="2">
    <source>
        <dbReference type="EMBL" id="PMD22455.1"/>
    </source>
</evidence>
<reference evidence="2 3" key="1">
    <citation type="submission" date="2016-05" db="EMBL/GenBank/DDBJ databases">
        <title>A degradative enzymes factory behind the ericoid mycorrhizal symbiosis.</title>
        <authorList>
            <consortium name="DOE Joint Genome Institute"/>
            <person name="Martino E."/>
            <person name="Morin E."/>
            <person name="Grelet G."/>
            <person name="Kuo A."/>
            <person name="Kohler A."/>
            <person name="Daghino S."/>
            <person name="Barry K."/>
            <person name="Choi C."/>
            <person name="Cichocki N."/>
            <person name="Clum A."/>
            <person name="Copeland A."/>
            <person name="Hainaut M."/>
            <person name="Haridas S."/>
            <person name="Labutti K."/>
            <person name="Lindquist E."/>
            <person name="Lipzen A."/>
            <person name="Khouja H.-R."/>
            <person name="Murat C."/>
            <person name="Ohm R."/>
            <person name="Olson A."/>
            <person name="Spatafora J."/>
            <person name="Veneault-Fourrey C."/>
            <person name="Henrissat B."/>
            <person name="Grigoriev I."/>
            <person name="Martin F."/>
            <person name="Perotto S."/>
        </authorList>
    </citation>
    <scope>NUCLEOTIDE SEQUENCE [LARGE SCALE GENOMIC DNA]</scope>
    <source>
        <strain evidence="2 3">UAMH 7357</strain>
    </source>
</reference>
<gene>
    <name evidence="2" type="ORF">NA56DRAFT_644686</name>
</gene>
<dbReference type="AlphaFoldDB" id="A0A2J6Q886"/>
<keyword evidence="1" id="KW-0732">Signal</keyword>
<organism evidence="2 3">
    <name type="scientific">Hyaloscypha hepaticicola</name>
    <dbReference type="NCBI Taxonomy" id="2082293"/>
    <lineage>
        <taxon>Eukaryota</taxon>
        <taxon>Fungi</taxon>
        <taxon>Dikarya</taxon>
        <taxon>Ascomycota</taxon>
        <taxon>Pezizomycotina</taxon>
        <taxon>Leotiomycetes</taxon>
        <taxon>Helotiales</taxon>
        <taxon>Hyaloscyphaceae</taxon>
        <taxon>Hyaloscypha</taxon>
    </lineage>
</organism>
<accession>A0A2J6Q886</accession>
<dbReference type="EMBL" id="KZ613477">
    <property type="protein sequence ID" value="PMD22455.1"/>
    <property type="molecule type" value="Genomic_DNA"/>
</dbReference>
<name>A0A2J6Q886_9HELO</name>
<sequence length="123" mass="12570">MVRITFAAALAFAVSVIAVLTPNNAGAKDVGNGKGQQFTTGGCVSDADCRSTCCAEISGNGLGICSAVGAQDQNGKLGCGFTDPSAAVRALQFRCFATLLRKFQAVIAAAQAQVKKQGFKFMA</sequence>
<protein>
    <recommendedName>
        <fullName evidence="4">Biotrophy-associated secreted protein 2</fullName>
    </recommendedName>
</protein>
<dbReference type="Proteomes" id="UP000235672">
    <property type="component" value="Unassembled WGS sequence"/>
</dbReference>
<dbReference type="OrthoDB" id="2132010at2759"/>